<keyword evidence="2" id="KW-1185">Reference proteome</keyword>
<dbReference type="Pfam" id="PF02958">
    <property type="entry name" value="EcKL"/>
    <property type="match status" value="1"/>
</dbReference>
<dbReference type="InterPro" id="IPR004119">
    <property type="entry name" value="EcKL"/>
</dbReference>
<dbReference type="AlphaFoldDB" id="A0ABD2N4W5"/>
<reference evidence="1 2" key="1">
    <citation type="journal article" date="2021" name="BMC Biol.">
        <title>Horizontally acquired antibacterial genes associated with adaptive radiation of ladybird beetles.</title>
        <authorList>
            <person name="Li H.S."/>
            <person name="Tang X.F."/>
            <person name="Huang Y.H."/>
            <person name="Xu Z.Y."/>
            <person name="Chen M.L."/>
            <person name="Du X.Y."/>
            <person name="Qiu B.Y."/>
            <person name="Chen P.T."/>
            <person name="Zhang W."/>
            <person name="Slipinski A."/>
            <person name="Escalona H.E."/>
            <person name="Waterhouse R.M."/>
            <person name="Zwick A."/>
            <person name="Pang H."/>
        </authorList>
    </citation>
    <scope>NUCLEOTIDE SEQUENCE [LARGE SCALE GENOMIC DNA]</scope>
    <source>
        <strain evidence="1">SYSU2018</strain>
    </source>
</reference>
<organism evidence="1 2">
    <name type="scientific">Cryptolaemus montrouzieri</name>
    <dbReference type="NCBI Taxonomy" id="559131"/>
    <lineage>
        <taxon>Eukaryota</taxon>
        <taxon>Metazoa</taxon>
        <taxon>Ecdysozoa</taxon>
        <taxon>Arthropoda</taxon>
        <taxon>Hexapoda</taxon>
        <taxon>Insecta</taxon>
        <taxon>Pterygota</taxon>
        <taxon>Neoptera</taxon>
        <taxon>Endopterygota</taxon>
        <taxon>Coleoptera</taxon>
        <taxon>Polyphaga</taxon>
        <taxon>Cucujiformia</taxon>
        <taxon>Coccinelloidea</taxon>
        <taxon>Coccinellidae</taxon>
        <taxon>Scymninae</taxon>
        <taxon>Scymnini</taxon>
        <taxon>Cryptolaemus</taxon>
    </lineage>
</organism>
<evidence type="ECO:0000313" key="2">
    <source>
        <dbReference type="Proteomes" id="UP001516400"/>
    </source>
</evidence>
<comment type="caution">
    <text evidence="1">The sequence shown here is derived from an EMBL/GenBank/DDBJ whole genome shotgun (WGS) entry which is preliminary data.</text>
</comment>
<dbReference type="PANTHER" id="PTHR11012:SF30">
    <property type="entry name" value="PROTEIN KINASE-LIKE DOMAIN-CONTAINING"/>
    <property type="match status" value="1"/>
</dbReference>
<evidence type="ECO:0000313" key="1">
    <source>
        <dbReference type="EMBL" id="KAL3273765.1"/>
    </source>
</evidence>
<sequence>MPNKRSNLVLKTYKRNASFREVSSARVAYTRELCWYSNIFPTLKLFLKEKCMNGFLDFVPKARFTSNISNRESNILENLRYQDFRLCQRTSTMNLNHIKLIFATYGKWHGLTMTYRDQYPEKFSEITKYWVDVKLLM</sequence>
<accession>A0ABD2N4W5</accession>
<dbReference type="EMBL" id="JABFTP020000062">
    <property type="protein sequence ID" value="KAL3273765.1"/>
    <property type="molecule type" value="Genomic_DNA"/>
</dbReference>
<dbReference type="Proteomes" id="UP001516400">
    <property type="component" value="Unassembled WGS sequence"/>
</dbReference>
<dbReference type="PANTHER" id="PTHR11012">
    <property type="entry name" value="PROTEIN KINASE-LIKE DOMAIN-CONTAINING"/>
    <property type="match status" value="1"/>
</dbReference>
<proteinExistence type="predicted"/>
<name>A0ABD2N4W5_9CUCU</name>
<gene>
    <name evidence="1" type="ORF">HHI36_015192</name>
</gene>
<protein>
    <submittedName>
        <fullName evidence="1">Uncharacterized protein</fullName>
    </submittedName>
</protein>